<dbReference type="PANTHER" id="PTHR21310">
    <property type="entry name" value="AMINOGLYCOSIDE PHOSPHOTRANSFERASE-RELATED-RELATED"/>
    <property type="match status" value="1"/>
</dbReference>
<organism evidence="2 3">
    <name type="scientific">Talaromyces pinophilus</name>
    <name type="common">Penicillium pinophilum</name>
    <dbReference type="NCBI Taxonomy" id="128442"/>
    <lineage>
        <taxon>Eukaryota</taxon>
        <taxon>Fungi</taxon>
        <taxon>Dikarya</taxon>
        <taxon>Ascomycota</taxon>
        <taxon>Pezizomycotina</taxon>
        <taxon>Eurotiomycetes</taxon>
        <taxon>Eurotiomycetidae</taxon>
        <taxon>Eurotiales</taxon>
        <taxon>Trichocomaceae</taxon>
        <taxon>Talaromyces</taxon>
        <taxon>Talaromyces sect. Talaromyces</taxon>
    </lineage>
</organism>
<reference evidence="3" key="1">
    <citation type="journal article" date="2015" name="Genome Announc.">
        <title>Draft genome sequence of Talaromyces cellulolyticus strain Y-94, a source of lignocellulosic biomass-degrading enzymes.</title>
        <authorList>
            <person name="Fujii T."/>
            <person name="Koike H."/>
            <person name="Sawayama S."/>
            <person name="Yano S."/>
            <person name="Inoue H."/>
        </authorList>
    </citation>
    <scope>NUCLEOTIDE SEQUENCE [LARGE SCALE GENOMIC DNA]</scope>
    <source>
        <strain evidence="3">Y-94</strain>
    </source>
</reference>
<protein>
    <recommendedName>
        <fullName evidence="4">Aminoglycoside phosphotransferase domain-containing protein</fullName>
    </recommendedName>
</protein>
<accession>A0A6V8H942</accession>
<keyword evidence="3" id="KW-1185">Reference proteome</keyword>
<dbReference type="InterPro" id="IPR011009">
    <property type="entry name" value="Kinase-like_dom_sf"/>
</dbReference>
<name>A0A6V8H942_TALPI</name>
<dbReference type="EMBL" id="DF933820">
    <property type="protein sequence ID" value="GAM37607.1"/>
    <property type="molecule type" value="Genomic_DNA"/>
</dbReference>
<evidence type="ECO:0000313" key="3">
    <source>
        <dbReference type="Proteomes" id="UP000053095"/>
    </source>
</evidence>
<dbReference type="PANTHER" id="PTHR21310:SF37">
    <property type="entry name" value="AMINOGLYCOSIDE PHOSPHOTRANSFERASE DOMAIN-CONTAINING PROTEIN"/>
    <property type="match status" value="1"/>
</dbReference>
<dbReference type="SUPFAM" id="SSF56112">
    <property type="entry name" value="Protein kinase-like (PK-like)"/>
    <property type="match status" value="1"/>
</dbReference>
<evidence type="ECO:0008006" key="4">
    <source>
        <dbReference type="Google" id="ProtNLM"/>
    </source>
</evidence>
<evidence type="ECO:0000313" key="2">
    <source>
        <dbReference type="EMBL" id="GAM37607.1"/>
    </source>
</evidence>
<dbReference type="Proteomes" id="UP000053095">
    <property type="component" value="Unassembled WGS sequence"/>
</dbReference>
<gene>
    <name evidence="2" type="ORF">TCE0_024f07663</name>
</gene>
<feature type="compositionally biased region" description="Polar residues" evidence="1">
    <location>
        <begin position="70"/>
        <end position="86"/>
    </location>
</feature>
<proteinExistence type="predicted"/>
<feature type="region of interest" description="Disordered" evidence="1">
    <location>
        <begin position="67"/>
        <end position="86"/>
    </location>
</feature>
<sequence length="597" mass="66913">MSSIDPNARKDVNDAIINAGSAAVGQMIDTANSSLKSVARTEMSELDVRVKKKLRRIRRMLLRAAPLARTTSQPRTSRTLTSSDSPTINASSTATFWHLMDTNALVDIVHEVQSQLWVDKINEAHRSDHLCKWVSTFHPGRLPCQLDGTFHHGAFNAGMVSDDYADEKVAMEVAALNLIGNRTSIPVPKVRAWGPAVRNALGLGPFIMMDFVDGASLSELLRDPDAELPTRLMGEDISDSDVEFIYRQLANFLLQIFKLDFDQIGSLPSPEAEAASPTPRRPLTFKAHSILQNGGVDTFGDRSQGFATVTEYFQHVVGQDWEQLVYQPNSIFGSYDAQNKYVAFKALRNLIPDMVHEQYDSRKFKLICDDLGLANLIVRGRDNLTVVGVVDLEWSYIGPAQLFGSAPWWLLQDRPVNSSWDYTGDDPPKIADRYFKYLDIFIRVLEEEEARMTENEEKELSSLVKWSQASGAMWLHMLILSGFNDHRSFPFTQLRQHLGDAKWAQYEKGCGNAEELGAFAARKVIQLDEYDEALEKREEEKALVDSGKMTKEAFIAKALSLSDEPCHSDTPIVPKDDMGILEGFIHKVAVWLGLRAT</sequence>
<comment type="caution">
    <text evidence="2">The sequence shown here is derived from an EMBL/GenBank/DDBJ whole genome shotgun (WGS) entry which is preliminary data.</text>
</comment>
<dbReference type="InterPro" id="IPR051678">
    <property type="entry name" value="AGP_Transferase"/>
</dbReference>
<dbReference type="AlphaFoldDB" id="A0A6V8H942"/>
<evidence type="ECO:0000256" key="1">
    <source>
        <dbReference type="SAM" id="MobiDB-lite"/>
    </source>
</evidence>